<proteinExistence type="predicted"/>
<dbReference type="GeneID" id="93423417"/>
<keyword evidence="4" id="KW-1185">Reference proteome</keyword>
<evidence type="ECO:0000313" key="3">
    <source>
        <dbReference type="EMBL" id="PWB09068.1"/>
    </source>
</evidence>
<feature type="coiled-coil region" evidence="1">
    <location>
        <begin position="125"/>
        <end position="177"/>
    </location>
</feature>
<protein>
    <recommendedName>
        <fullName evidence="2">C4-type zinc ribbon domain-containing protein</fullName>
    </recommendedName>
</protein>
<evidence type="ECO:0000313" key="4">
    <source>
        <dbReference type="Proteomes" id="UP000244925"/>
    </source>
</evidence>
<reference evidence="4" key="1">
    <citation type="submission" date="2018-02" db="EMBL/GenBank/DDBJ databases">
        <authorList>
            <person name="Clavel T."/>
            <person name="Strowig T."/>
        </authorList>
    </citation>
    <scope>NUCLEOTIDE SEQUENCE [LARGE SCALE GENOMIC DNA]</scope>
    <source>
        <strain evidence="4">DSM 100764</strain>
    </source>
</reference>
<dbReference type="RefSeq" id="WP_107035089.1">
    <property type="nucleotide sequence ID" value="NZ_CAOONL010000013.1"/>
</dbReference>
<organism evidence="3 4">
    <name type="scientific">Paramuribaculum intestinale</name>
    <dbReference type="NCBI Taxonomy" id="2094151"/>
    <lineage>
        <taxon>Bacteria</taxon>
        <taxon>Pseudomonadati</taxon>
        <taxon>Bacteroidota</taxon>
        <taxon>Bacteroidia</taxon>
        <taxon>Bacteroidales</taxon>
        <taxon>Muribaculaceae</taxon>
        <taxon>Paramuribaculum</taxon>
    </lineage>
</organism>
<feature type="coiled-coil region" evidence="1">
    <location>
        <begin position="46"/>
        <end position="101"/>
    </location>
</feature>
<sequence length="262" mass="30252">MATADKNKNEQNLSVESRLKSLYELQTLLSQIDRIRTVRGELPLEVADLEDVIKGLTTRIENFRKEIEEIRKKSVAEKEKINDSQAKIAKYKEQIDNVRNNREFDLLSKEIEFQTLEIELSEKHINEYARMIDAKNNEIAETENRLADQKHVLADKKAELDEIVSETKQDEERLREQAKALEPKIDARTLAAFKRIRKNARNGLGIVYIQRDACGGCFNRIPPQKQMEIKMHKKIIVCEYCGRIMIDPDLAGVDLSAPTESK</sequence>
<evidence type="ECO:0000256" key="1">
    <source>
        <dbReference type="SAM" id="Coils"/>
    </source>
</evidence>
<dbReference type="PANTHER" id="PTHR39082:SF1">
    <property type="entry name" value="SCAVENGER RECEPTOR CLASS A MEMBER 3"/>
    <property type="match status" value="1"/>
</dbReference>
<name>A0A2V1IVP5_9BACT</name>
<gene>
    <name evidence="3" type="ORF">C5O25_02135</name>
</gene>
<accession>A0A2V1IVP5</accession>
<dbReference type="PANTHER" id="PTHR39082">
    <property type="entry name" value="PHOSPHOLIPASE C-BETA-2-RELATED"/>
    <property type="match status" value="1"/>
</dbReference>
<dbReference type="Pfam" id="PF02591">
    <property type="entry name" value="Zn_ribbon_9"/>
    <property type="match status" value="1"/>
</dbReference>
<keyword evidence="1" id="KW-0175">Coiled coil</keyword>
<dbReference type="InterPro" id="IPR003743">
    <property type="entry name" value="Zf-RING_7"/>
</dbReference>
<comment type="caution">
    <text evidence="3">The sequence shown here is derived from an EMBL/GenBank/DDBJ whole genome shotgun (WGS) entry which is preliminary data.</text>
</comment>
<dbReference type="InterPro" id="IPR052376">
    <property type="entry name" value="Oxidative_Scav/Glycosyltrans"/>
</dbReference>
<feature type="domain" description="C4-type zinc ribbon" evidence="2">
    <location>
        <begin position="213"/>
        <end position="245"/>
    </location>
</feature>
<dbReference type="EMBL" id="PUBV01000003">
    <property type="protein sequence ID" value="PWB09068.1"/>
    <property type="molecule type" value="Genomic_DNA"/>
</dbReference>
<dbReference type="Gene3D" id="1.10.287.1490">
    <property type="match status" value="1"/>
</dbReference>
<evidence type="ECO:0000259" key="2">
    <source>
        <dbReference type="Pfam" id="PF02591"/>
    </source>
</evidence>
<dbReference type="AlphaFoldDB" id="A0A2V1IVP5"/>
<dbReference type="Proteomes" id="UP000244925">
    <property type="component" value="Unassembled WGS sequence"/>
</dbReference>